<sequence>MAIKPDEYLTRHLNAVDQLTDRLVTLGVTTAKNAAKAHEHSHRAHEAARLSARYSDHVEAEAVRIGETLATREELTIGAVAESLSALPDPHLADIALAKTWNMHVTAARDLAFSNVAAAPAKLSEAFDRVSDETLSVAAKLGDVDTAQAALDAGLADEWQHLTALIREHDALARLRSDLRSYGLIAAPYGADTGWQWGYRQEPSASAMKRGNERKPFDGGRALAIANAKARPYCPASRAEAKPRSTDLYLSGG</sequence>
<name>A0A916X1V4_9ACTN</name>
<dbReference type="AlphaFoldDB" id="A0A916X1V4"/>
<accession>A0A916X1V4</accession>
<protein>
    <submittedName>
        <fullName evidence="1">Uncharacterized protein</fullName>
    </submittedName>
</protein>
<organism evidence="1 2">
    <name type="scientific">Gordonia jinhuaensis</name>
    <dbReference type="NCBI Taxonomy" id="1517702"/>
    <lineage>
        <taxon>Bacteria</taxon>
        <taxon>Bacillati</taxon>
        <taxon>Actinomycetota</taxon>
        <taxon>Actinomycetes</taxon>
        <taxon>Mycobacteriales</taxon>
        <taxon>Gordoniaceae</taxon>
        <taxon>Gordonia</taxon>
    </lineage>
</organism>
<evidence type="ECO:0000313" key="2">
    <source>
        <dbReference type="Proteomes" id="UP000621454"/>
    </source>
</evidence>
<reference evidence="1" key="2">
    <citation type="submission" date="2020-09" db="EMBL/GenBank/DDBJ databases">
        <authorList>
            <person name="Sun Q."/>
            <person name="Zhou Y."/>
        </authorList>
    </citation>
    <scope>NUCLEOTIDE SEQUENCE</scope>
    <source>
        <strain evidence="1">CGMCC 1.12827</strain>
    </source>
</reference>
<reference evidence="1" key="1">
    <citation type="journal article" date="2014" name="Int. J. Syst. Evol. Microbiol.">
        <title>Complete genome sequence of Corynebacterium casei LMG S-19264T (=DSM 44701T), isolated from a smear-ripened cheese.</title>
        <authorList>
            <consortium name="US DOE Joint Genome Institute (JGI-PGF)"/>
            <person name="Walter F."/>
            <person name="Albersmeier A."/>
            <person name="Kalinowski J."/>
            <person name="Ruckert C."/>
        </authorList>
    </citation>
    <scope>NUCLEOTIDE SEQUENCE</scope>
    <source>
        <strain evidence="1">CGMCC 1.12827</strain>
    </source>
</reference>
<proteinExistence type="predicted"/>
<evidence type="ECO:0000313" key="1">
    <source>
        <dbReference type="EMBL" id="GGB49066.1"/>
    </source>
</evidence>
<comment type="caution">
    <text evidence="1">The sequence shown here is derived from an EMBL/GenBank/DDBJ whole genome shotgun (WGS) entry which is preliminary data.</text>
</comment>
<gene>
    <name evidence="1" type="ORF">GCM10011489_40040</name>
</gene>
<dbReference type="EMBL" id="BMGC01000100">
    <property type="protein sequence ID" value="GGB49066.1"/>
    <property type="molecule type" value="Genomic_DNA"/>
</dbReference>
<dbReference type="Proteomes" id="UP000621454">
    <property type="component" value="Unassembled WGS sequence"/>
</dbReference>
<dbReference type="RefSeq" id="WP_188589120.1">
    <property type="nucleotide sequence ID" value="NZ_BMGC01000100.1"/>
</dbReference>
<keyword evidence="2" id="KW-1185">Reference proteome</keyword>